<reference evidence="4 5" key="1">
    <citation type="submission" date="2020-03" db="EMBL/GenBank/DDBJ databases">
        <title>Whole genome shotgun sequence of Phytohabitans rumicis NBRC 108638.</title>
        <authorList>
            <person name="Komaki H."/>
            <person name="Tamura T."/>
        </authorList>
    </citation>
    <scope>NUCLEOTIDE SEQUENCE [LARGE SCALE GENOMIC DNA]</scope>
    <source>
        <strain evidence="4 5">NBRC 108638</strain>
    </source>
</reference>
<name>A0A6V8LIV7_9ACTN</name>
<dbReference type="InterPro" id="IPR036513">
    <property type="entry name" value="STAS_dom_sf"/>
</dbReference>
<evidence type="ECO:0000259" key="3">
    <source>
        <dbReference type="PROSITE" id="PS50801"/>
    </source>
</evidence>
<dbReference type="InterPro" id="IPR003658">
    <property type="entry name" value="Anti-sigma_ant"/>
</dbReference>
<dbReference type="InterPro" id="IPR002645">
    <property type="entry name" value="STAS_dom"/>
</dbReference>
<evidence type="ECO:0000256" key="2">
    <source>
        <dbReference type="RuleBase" id="RU003749"/>
    </source>
</evidence>
<dbReference type="NCBIfam" id="TIGR00377">
    <property type="entry name" value="ant_ant_sig"/>
    <property type="match status" value="1"/>
</dbReference>
<keyword evidence="5" id="KW-1185">Reference proteome</keyword>
<dbReference type="AlphaFoldDB" id="A0A6V8LIV7"/>
<gene>
    <name evidence="4" type="ORF">Prum_084200</name>
</gene>
<dbReference type="Pfam" id="PF13466">
    <property type="entry name" value="STAS_2"/>
    <property type="match status" value="1"/>
</dbReference>
<comment type="caution">
    <text evidence="4">The sequence shown here is derived from an EMBL/GenBank/DDBJ whole genome shotgun (WGS) entry which is preliminary data.</text>
</comment>
<protein>
    <recommendedName>
        <fullName evidence="2">Anti-sigma factor antagonist</fullName>
    </recommendedName>
</protein>
<accession>A0A6V8LIV7</accession>
<dbReference type="InterPro" id="IPR058548">
    <property type="entry name" value="MlaB-like_STAS"/>
</dbReference>
<dbReference type="GO" id="GO:0043856">
    <property type="term" value="F:anti-sigma factor antagonist activity"/>
    <property type="evidence" value="ECO:0007669"/>
    <property type="project" value="InterPro"/>
</dbReference>
<organism evidence="4 5">
    <name type="scientific">Phytohabitans rumicis</name>
    <dbReference type="NCBI Taxonomy" id="1076125"/>
    <lineage>
        <taxon>Bacteria</taxon>
        <taxon>Bacillati</taxon>
        <taxon>Actinomycetota</taxon>
        <taxon>Actinomycetes</taxon>
        <taxon>Micromonosporales</taxon>
        <taxon>Micromonosporaceae</taxon>
    </lineage>
</organism>
<dbReference type="RefSeq" id="WP_173082042.1">
    <property type="nucleotide sequence ID" value="NZ_BAABJB010000036.1"/>
</dbReference>
<sequence length="106" mass="11270">MTLVRTEPCDSHGLAVVHLHGDVDIQNERSVVAAVAAALDGPVREVVVDLTNVPFLDSSGVRALLRGRQAAETYGATLRVRNPRRIVDQILRITGVAPLLGLGPVS</sequence>
<comment type="similarity">
    <text evidence="1 2">Belongs to the anti-sigma-factor antagonist family.</text>
</comment>
<dbReference type="SUPFAM" id="SSF52091">
    <property type="entry name" value="SpoIIaa-like"/>
    <property type="match status" value="1"/>
</dbReference>
<feature type="domain" description="STAS" evidence="3">
    <location>
        <begin position="13"/>
        <end position="106"/>
    </location>
</feature>
<reference evidence="4 5" key="2">
    <citation type="submission" date="2020-03" db="EMBL/GenBank/DDBJ databases">
        <authorList>
            <person name="Ichikawa N."/>
            <person name="Kimura A."/>
            <person name="Kitahashi Y."/>
            <person name="Uohara A."/>
        </authorList>
    </citation>
    <scope>NUCLEOTIDE SEQUENCE [LARGE SCALE GENOMIC DNA]</scope>
    <source>
        <strain evidence="4 5">NBRC 108638</strain>
    </source>
</reference>
<evidence type="ECO:0000313" key="4">
    <source>
        <dbReference type="EMBL" id="GFJ94778.1"/>
    </source>
</evidence>
<evidence type="ECO:0000256" key="1">
    <source>
        <dbReference type="ARBA" id="ARBA00009013"/>
    </source>
</evidence>
<evidence type="ECO:0000313" key="5">
    <source>
        <dbReference type="Proteomes" id="UP000482960"/>
    </source>
</evidence>
<proteinExistence type="inferred from homology"/>
<dbReference type="PROSITE" id="PS50801">
    <property type="entry name" value="STAS"/>
    <property type="match status" value="1"/>
</dbReference>
<dbReference type="CDD" id="cd07043">
    <property type="entry name" value="STAS_anti-anti-sigma_factors"/>
    <property type="match status" value="1"/>
</dbReference>
<dbReference type="Gene3D" id="3.30.750.24">
    <property type="entry name" value="STAS domain"/>
    <property type="match status" value="1"/>
</dbReference>
<dbReference type="EMBL" id="BLPG01000001">
    <property type="protein sequence ID" value="GFJ94778.1"/>
    <property type="molecule type" value="Genomic_DNA"/>
</dbReference>
<dbReference type="PANTHER" id="PTHR33495">
    <property type="entry name" value="ANTI-SIGMA FACTOR ANTAGONIST TM_1081-RELATED-RELATED"/>
    <property type="match status" value="1"/>
</dbReference>
<dbReference type="PANTHER" id="PTHR33495:SF2">
    <property type="entry name" value="ANTI-SIGMA FACTOR ANTAGONIST TM_1081-RELATED"/>
    <property type="match status" value="1"/>
</dbReference>
<dbReference type="Proteomes" id="UP000482960">
    <property type="component" value="Unassembled WGS sequence"/>
</dbReference>